<dbReference type="PROSITE" id="PS51352">
    <property type="entry name" value="THIOREDOXIN_2"/>
    <property type="match status" value="1"/>
</dbReference>
<comment type="similarity">
    <text evidence="1 8">Belongs to the peroxiredoxin family. Prx5 subfamily.</text>
</comment>
<dbReference type="GO" id="GO:0045454">
    <property type="term" value="P:cell redox homeostasis"/>
    <property type="evidence" value="ECO:0007669"/>
    <property type="project" value="EnsemblFungi"/>
</dbReference>
<evidence type="ECO:0000256" key="3">
    <source>
        <dbReference type="ARBA" id="ARBA00022862"/>
    </source>
</evidence>
<dbReference type="GO" id="GO:0042744">
    <property type="term" value="P:hydrogen peroxide catabolic process"/>
    <property type="evidence" value="ECO:0007669"/>
    <property type="project" value="TreeGrafter"/>
</dbReference>
<dbReference type="InterPro" id="IPR037944">
    <property type="entry name" value="PRX5-like"/>
</dbReference>
<evidence type="ECO:0000256" key="1">
    <source>
        <dbReference type="ARBA" id="ARBA00010505"/>
    </source>
</evidence>
<keyword evidence="11" id="KW-1185">Reference proteome</keyword>
<feature type="domain" description="Thioredoxin" evidence="9">
    <location>
        <begin position="5"/>
        <end position="168"/>
    </location>
</feature>
<dbReference type="Proteomes" id="UP000193642">
    <property type="component" value="Unassembled WGS sequence"/>
</dbReference>
<keyword evidence="5 8" id="KW-0676">Redox-active center</keyword>
<keyword evidence="3 8" id="KW-0049">Antioxidant</keyword>
<organism evidence="10 11">
    <name type="scientific">Rhizoclosmatium globosum</name>
    <dbReference type="NCBI Taxonomy" id="329046"/>
    <lineage>
        <taxon>Eukaryota</taxon>
        <taxon>Fungi</taxon>
        <taxon>Fungi incertae sedis</taxon>
        <taxon>Chytridiomycota</taxon>
        <taxon>Chytridiomycota incertae sedis</taxon>
        <taxon>Chytridiomycetes</taxon>
        <taxon>Chytridiales</taxon>
        <taxon>Chytriomycetaceae</taxon>
        <taxon>Rhizoclosmatium</taxon>
    </lineage>
</organism>
<gene>
    <name evidence="10" type="ORF">BCR33DRAFT_716821</name>
</gene>
<dbReference type="GO" id="GO:0010038">
    <property type="term" value="P:response to metal ion"/>
    <property type="evidence" value="ECO:0007669"/>
    <property type="project" value="EnsemblFungi"/>
</dbReference>
<dbReference type="FunFam" id="3.40.30.10:FF:000020">
    <property type="entry name" value="Peroxiredoxin"/>
    <property type="match status" value="1"/>
</dbReference>
<dbReference type="GO" id="GO:0034599">
    <property type="term" value="P:cellular response to oxidative stress"/>
    <property type="evidence" value="ECO:0007669"/>
    <property type="project" value="EnsemblFungi"/>
</dbReference>
<dbReference type="GO" id="GO:0005777">
    <property type="term" value="C:peroxisome"/>
    <property type="evidence" value="ECO:0007669"/>
    <property type="project" value="TreeGrafter"/>
</dbReference>
<dbReference type="CDD" id="cd03013">
    <property type="entry name" value="PRX5_like"/>
    <property type="match status" value="1"/>
</dbReference>
<dbReference type="PANTHER" id="PTHR10430:SF16">
    <property type="entry name" value="PEROXIREDOXIN-5, MITOCHONDRIAL"/>
    <property type="match status" value="1"/>
</dbReference>
<feature type="active site" description="Cysteine sulfenic acid (-SOH) intermediate" evidence="7">
    <location>
        <position position="59"/>
    </location>
</feature>
<evidence type="ECO:0000313" key="10">
    <source>
        <dbReference type="EMBL" id="ORY44891.1"/>
    </source>
</evidence>
<dbReference type="InterPro" id="IPR013766">
    <property type="entry name" value="Thioredoxin_domain"/>
</dbReference>
<evidence type="ECO:0000256" key="5">
    <source>
        <dbReference type="ARBA" id="ARBA00023284"/>
    </source>
</evidence>
<dbReference type="Gene3D" id="3.40.30.10">
    <property type="entry name" value="Glutaredoxin"/>
    <property type="match status" value="1"/>
</dbReference>
<dbReference type="OrthoDB" id="1882547at2759"/>
<evidence type="ECO:0000256" key="6">
    <source>
        <dbReference type="ARBA" id="ARBA00079296"/>
    </source>
</evidence>
<dbReference type="SUPFAM" id="SSF52833">
    <property type="entry name" value="Thioredoxin-like"/>
    <property type="match status" value="1"/>
</dbReference>
<sequence length="168" mass="17691">MTAPIKVGDKIPSGLVFMATTNPGDVNACAIPKPLKSEDVFSTGKVVVFAVPGAFTPTCHLQHLPGYVQHADDFKAKGVTNIYVTSTNDVFVLDAWAKNEKADGKVSVLADGNGAFAKAVGMHLDLSSKQMGADRTKRYAMIVENGIVKYVGEGDLDVSGAEAVLAHL</sequence>
<evidence type="ECO:0000259" key="9">
    <source>
        <dbReference type="PROSITE" id="PS51352"/>
    </source>
</evidence>
<comment type="caution">
    <text evidence="10">The sequence shown here is derived from an EMBL/GenBank/DDBJ whole genome shotgun (WGS) entry which is preliminary data.</text>
</comment>
<dbReference type="InterPro" id="IPR036249">
    <property type="entry name" value="Thioredoxin-like_sf"/>
</dbReference>
<dbReference type="GO" id="GO:0008379">
    <property type="term" value="F:thioredoxin peroxidase activity"/>
    <property type="evidence" value="ECO:0007669"/>
    <property type="project" value="EnsemblFungi"/>
</dbReference>
<dbReference type="InterPro" id="IPR013740">
    <property type="entry name" value="Redoxin"/>
</dbReference>
<protein>
    <recommendedName>
        <fullName evidence="6">Thioredoxin-dependent peroxiredoxin</fullName>
    </recommendedName>
</protein>
<proteinExistence type="inferred from homology"/>
<comment type="function">
    <text evidence="8">Thiol-specific peroxidase that catalyzes the reduction of hydrogen peroxide and organic hydroperoxides to water and alcohols, respectively. Plays a role in cell protection against oxidative stress by detoxifying peroxides.</text>
</comment>
<dbReference type="AlphaFoldDB" id="A0A1Y2CCV9"/>
<evidence type="ECO:0000313" key="11">
    <source>
        <dbReference type="Proteomes" id="UP000193642"/>
    </source>
</evidence>
<name>A0A1Y2CCV9_9FUNG</name>
<dbReference type="STRING" id="329046.A0A1Y2CCV9"/>
<evidence type="ECO:0000256" key="8">
    <source>
        <dbReference type="RuleBase" id="RU366011"/>
    </source>
</evidence>
<keyword evidence="2 8" id="KW-0575">Peroxidase</keyword>
<accession>A0A1Y2CCV9</accession>
<dbReference type="EMBL" id="MCGO01000021">
    <property type="protein sequence ID" value="ORY44891.1"/>
    <property type="molecule type" value="Genomic_DNA"/>
</dbReference>
<dbReference type="PANTHER" id="PTHR10430">
    <property type="entry name" value="PEROXIREDOXIN"/>
    <property type="match status" value="1"/>
</dbReference>
<evidence type="ECO:0000256" key="4">
    <source>
        <dbReference type="ARBA" id="ARBA00023002"/>
    </source>
</evidence>
<keyword evidence="4 8" id="KW-0560">Oxidoreductase</keyword>
<evidence type="ECO:0000256" key="2">
    <source>
        <dbReference type="ARBA" id="ARBA00022559"/>
    </source>
</evidence>
<evidence type="ECO:0000256" key="7">
    <source>
        <dbReference type="PIRSR" id="PIRSR637944-1"/>
    </source>
</evidence>
<dbReference type="GO" id="GO:0005739">
    <property type="term" value="C:mitochondrion"/>
    <property type="evidence" value="ECO:0007669"/>
    <property type="project" value="TreeGrafter"/>
</dbReference>
<dbReference type="Pfam" id="PF08534">
    <property type="entry name" value="Redoxin"/>
    <property type="match status" value="1"/>
</dbReference>
<reference evidence="10 11" key="1">
    <citation type="submission" date="2016-07" db="EMBL/GenBank/DDBJ databases">
        <title>Pervasive Adenine N6-methylation of Active Genes in Fungi.</title>
        <authorList>
            <consortium name="DOE Joint Genome Institute"/>
            <person name="Mondo S.J."/>
            <person name="Dannebaum R.O."/>
            <person name="Kuo R.C."/>
            <person name="Labutti K."/>
            <person name="Haridas S."/>
            <person name="Kuo A."/>
            <person name="Salamov A."/>
            <person name="Ahrendt S.R."/>
            <person name="Lipzen A."/>
            <person name="Sullivan W."/>
            <person name="Andreopoulos W.B."/>
            <person name="Clum A."/>
            <person name="Lindquist E."/>
            <person name="Daum C."/>
            <person name="Ramamoorthy G.K."/>
            <person name="Gryganskyi A."/>
            <person name="Culley D."/>
            <person name="Magnuson J.K."/>
            <person name="James T.Y."/>
            <person name="O'Malley M.A."/>
            <person name="Stajich J.E."/>
            <person name="Spatafora J.W."/>
            <person name="Visel A."/>
            <person name="Grigoriev I.V."/>
        </authorList>
    </citation>
    <scope>NUCLEOTIDE SEQUENCE [LARGE SCALE GENOMIC DNA]</scope>
    <source>
        <strain evidence="10 11">JEL800</strain>
    </source>
</reference>